<sequence>MIEPKDLTKEELLNLLVDAGKNWLAHDGLWFQAVENKFDIETAIELDGKTWEKFTQIEAKRIMKRLNIEPGGGIPALMQTLKFRFYAFINVQ</sequence>
<reference evidence="1" key="1">
    <citation type="journal article" date="2014" name="Front. Microbiol.">
        <title>High frequency of phylogenetically diverse reductive dehalogenase-homologous genes in deep subseafloor sedimentary metagenomes.</title>
        <authorList>
            <person name="Kawai M."/>
            <person name="Futagami T."/>
            <person name="Toyoda A."/>
            <person name="Takaki Y."/>
            <person name="Nishi S."/>
            <person name="Hori S."/>
            <person name="Arai W."/>
            <person name="Tsubouchi T."/>
            <person name="Morono Y."/>
            <person name="Uchiyama I."/>
            <person name="Ito T."/>
            <person name="Fujiyama A."/>
            <person name="Inagaki F."/>
            <person name="Takami H."/>
        </authorList>
    </citation>
    <scope>NUCLEOTIDE SEQUENCE</scope>
    <source>
        <strain evidence="1">Expedition CK06-06</strain>
    </source>
</reference>
<comment type="caution">
    <text evidence="1">The sequence shown here is derived from an EMBL/GenBank/DDBJ whole genome shotgun (WGS) entry which is preliminary data.</text>
</comment>
<evidence type="ECO:0000313" key="1">
    <source>
        <dbReference type="EMBL" id="GAI74218.1"/>
    </source>
</evidence>
<organism evidence="1">
    <name type="scientific">marine sediment metagenome</name>
    <dbReference type="NCBI Taxonomy" id="412755"/>
    <lineage>
        <taxon>unclassified sequences</taxon>
        <taxon>metagenomes</taxon>
        <taxon>ecological metagenomes</taxon>
    </lineage>
</organism>
<accession>X1R109</accession>
<gene>
    <name evidence="1" type="ORF">S12H4_18127</name>
</gene>
<proteinExistence type="predicted"/>
<feature type="non-terminal residue" evidence="1">
    <location>
        <position position="92"/>
    </location>
</feature>
<dbReference type="AlphaFoldDB" id="X1R109"/>
<dbReference type="Pfam" id="PF19620">
    <property type="entry name" value="DUF6125"/>
    <property type="match status" value="1"/>
</dbReference>
<dbReference type="EMBL" id="BARW01008924">
    <property type="protein sequence ID" value="GAI74218.1"/>
    <property type="molecule type" value="Genomic_DNA"/>
</dbReference>
<protein>
    <submittedName>
        <fullName evidence="1">Uncharacterized protein</fullName>
    </submittedName>
</protein>
<name>X1R109_9ZZZZ</name>